<feature type="transmembrane region" description="Helical" evidence="1">
    <location>
        <begin position="115"/>
        <end position="135"/>
    </location>
</feature>
<organism evidence="2 3">
    <name type="scientific">Prorocentrum cordatum</name>
    <dbReference type="NCBI Taxonomy" id="2364126"/>
    <lineage>
        <taxon>Eukaryota</taxon>
        <taxon>Sar</taxon>
        <taxon>Alveolata</taxon>
        <taxon>Dinophyceae</taxon>
        <taxon>Prorocentrales</taxon>
        <taxon>Prorocentraceae</taxon>
        <taxon>Prorocentrum</taxon>
    </lineage>
</organism>
<evidence type="ECO:0000313" key="2">
    <source>
        <dbReference type="EMBL" id="CAK0831756.1"/>
    </source>
</evidence>
<gene>
    <name evidence="2" type="ORF">PCOR1329_LOCUS30017</name>
</gene>
<feature type="non-terminal residue" evidence="2">
    <location>
        <position position="501"/>
    </location>
</feature>
<feature type="transmembrane region" description="Helical" evidence="1">
    <location>
        <begin position="178"/>
        <end position="203"/>
    </location>
</feature>
<protein>
    <submittedName>
        <fullName evidence="2">Uncharacterized protein</fullName>
    </submittedName>
</protein>
<dbReference type="EMBL" id="CAUYUJ010011439">
    <property type="protein sequence ID" value="CAK0831756.1"/>
    <property type="molecule type" value="Genomic_DNA"/>
</dbReference>
<keyword evidence="3" id="KW-1185">Reference proteome</keyword>
<proteinExistence type="predicted"/>
<evidence type="ECO:0000256" key="1">
    <source>
        <dbReference type="SAM" id="Phobius"/>
    </source>
</evidence>
<accession>A0ABN9SJ37</accession>
<reference evidence="2" key="1">
    <citation type="submission" date="2023-10" db="EMBL/GenBank/DDBJ databases">
        <authorList>
            <person name="Chen Y."/>
            <person name="Shah S."/>
            <person name="Dougan E. K."/>
            <person name="Thang M."/>
            <person name="Chan C."/>
        </authorList>
    </citation>
    <scope>NUCLEOTIDE SEQUENCE [LARGE SCALE GENOMIC DNA]</scope>
</reference>
<feature type="transmembrane region" description="Helical" evidence="1">
    <location>
        <begin position="88"/>
        <end position="108"/>
    </location>
</feature>
<feature type="transmembrane region" description="Helical" evidence="1">
    <location>
        <begin position="147"/>
        <end position="166"/>
    </location>
</feature>
<comment type="caution">
    <text evidence="2">The sequence shown here is derived from an EMBL/GenBank/DDBJ whole genome shotgun (WGS) entry which is preliminary data.</text>
</comment>
<keyword evidence="1" id="KW-1133">Transmembrane helix</keyword>
<keyword evidence="1" id="KW-0812">Transmembrane</keyword>
<evidence type="ECO:0000313" key="3">
    <source>
        <dbReference type="Proteomes" id="UP001189429"/>
    </source>
</evidence>
<dbReference type="Proteomes" id="UP001189429">
    <property type="component" value="Unassembled WGS sequence"/>
</dbReference>
<sequence length="501" mass="54585">MLSAHDFAVLLFACAGLAIQIALLVRGGNVQGCLRSIGRLGQQLRSARVAVHLRSGAPKETQTSREAMMEQKVTELVMGRQVKQARRFVMPCSMWCFVVSIEKVVLLLDGAPRSATPMGDVVFFVFYATMLLLVFRQDLIQPGWLDLWGSFIMLLAVLTASPWATPTARLLGVSTAIGALRLSIALCISLPAFVGWSVVYWASLALHAWEDVFLGSDCLAQTQGVQVLLVAEVSASVALVLISRAVREVMEGEARQQVEAQASRSGLDASESLLGTICDAVVELDVDLRLRSHSPSLATMLLHSPGHCLDSSKLDRFLFSDEDKVRFNESMHVPAHETGAIADAFHVKMRDSLGSKIDMEVFHVCFVDSLTELPQHLVGLREHSDNGVSQLGMPDLPPLFDFGYNEEDHSEVAVVFDAVSFDILRCSDAFTVRFGSLAAGASFADLLYPGEPLLQAFCDTVNSFANGDDPVSFFDLRPLSLQLTGGNLLSKRVSFTLSFEA</sequence>
<name>A0ABN9SJ37_9DINO</name>
<keyword evidence="1" id="KW-0472">Membrane</keyword>